<proteinExistence type="predicted"/>
<feature type="transmembrane region" description="Helical" evidence="2">
    <location>
        <begin position="117"/>
        <end position="138"/>
    </location>
</feature>
<feature type="region of interest" description="Disordered" evidence="1">
    <location>
        <begin position="250"/>
        <end position="273"/>
    </location>
</feature>
<accession>A0A7S2J1V0</accession>
<feature type="transmembrane region" description="Helical" evidence="2">
    <location>
        <begin position="171"/>
        <end position="196"/>
    </location>
</feature>
<sequence length="273" mass="29446">MAEWTSKFQQGEAVPIYVKKPFRVKAYTVASLQAWALFAITVAADYAIASYDSKVAGSLVIICASFALAGMTMMWYIRKLWPYNVLAGIATSLAVGAAWAIADAMDFWEQANIPGQMLGILGISYLVHIVVFAAIWDFHDHPRVFHIVALGGWCIGVICCLATLHWMERSLILAIGPALMVLFSSMVMVCTCKTALTNCGVGEDDYMVVAVTTTANLLVFLSTFCLYILVSSGGYWGHVYGDVAVGTGREDERTSESENAEAAAAEAPPATAT</sequence>
<evidence type="ECO:0000313" key="3">
    <source>
        <dbReference type="EMBL" id="CAD9535407.1"/>
    </source>
</evidence>
<feature type="transmembrane region" description="Helical" evidence="2">
    <location>
        <begin position="144"/>
        <end position="164"/>
    </location>
</feature>
<protein>
    <recommendedName>
        <fullName evidence="4">Transmembrane protein</fullName>
    </recommendedName>
</protein>
<feature type="transmembrane region" description="Helical" evidence="2">
    <location>
        <begin position="208"/>
        <end position="230"/>
    </location>
</feature>
<organism evidence="3">
    <name type="scientific">Zooxanthella nutricula</name>
    <dbReference type="NCBI Taxonomy" id="1333877"/>
    <lineage>
        <taxon>Eukaryota</taxon>
        <taxon>Sar</taxon>
        <taxon>Alveolata</taxon>
        <taxon>Dinophyceae</taxon>
        <taxon>Peridiniales</taxon>
        <taxon>Peridiniales incertae sedis</taxon>
        <taxon>Zooxanthella</taxon>
    </lineage>
</organism>
<feature type="transmembrane region" description="Helical" evidence="2">
    <location>
        <begin position="26"/>
        <end position="48"/>
    </location>
</feature>
<reference evidence="3" key="1">
    <citation type="submission" date="2021-01" db="EMBL/GenBank/DDBJ databases">
        <authorList>
            <person name="Corre E."/>
            <person name="Pelletier E."/>
            <person name="Niang G."/>
            <person name="Scheremetjew M."/>
            <person name="Finn R."/>
            <person name="Kale V."/>
            <person name="Holt S."/>
            <person name="Cochrane G."/>
            <person name="Meng A."/>
            <person name="Brown T."/>
            <person name="Cohen L."/>
        </authorList>
    </citation>
    <scope>NUCLEOTIDE SEQUENCE</scope>
    <source>
        <strain evidence="3">RCC3387</strain>
    </source>
</reference>
<keyword evidence="2" id="KW-1133">Transmembrane helix</keyword>
<keyword evidence="2" id="KW-0472">Membrane</keyword>
<evidence type="ECO:0008006" key="4">
    <source>
        <dbReference type="Google" id="ProtNLM"/>
    </source>
</evidence>
<dbReference type="EMBL" id="HBGW01022124">
    <property type="protein sequence ID" value="CAD9535407.1"/>
    <property type="molecule type" value="Transcribed_RNA"/>
</dbReference>
<dbReference type="AlphaFoldDB" id="A0A7S2J1V0"/>
<feature type="compositionally biased region" description="Low complexity" evidence="1">
    <location>
        <begin position="260"/>
        <end position="273"/>
    </location>
</feature>
<evidence type="ECO:0000256" key="1">
    <source>
        <dbReference type="SAM" id="MobiDB-lite"/>
    </source>
</evidence>
<keyword evidence="2" id="KW-0812">Transmembrane</keyword>
<evidence type="ECO:0000256" key="2">
    <source>
        <dbReference type="SAM" id="Phobius"/>
    </source>
</evidence>
<name>A0A7S2J1V0_9DINO</name>
<gene>
    <name evidence="3" type="ORF">BRAN1462_LOCUS13992</name>
</gene>
<feature type="transmembrane region" description="Helical" evidence="2">
    <location>
        <begin position="83"/>
        <end position="105"/>
    </location>
</feature>
<feature type="transmembrane region" description="Helical" evidence="2">
    <location>
        <begin position="55"/>
        <end position="77"/>
    </location>
</feature>